<evidence type="ECO:0000313" key="3">
    <source>
        <dbReference type="Proteomes" id="UP001060164"/>
    </source>
</evidence>
<dbReference type="GO" id="GO:0032259">
    <property type="term" value="P:methylation"/>
    <property type="evidence" value="ECO:0007669"/>
    <property type="project" value="UniProtKB-KW"/>
</dbReference>
<accession>A0ABY5VG31</accession>
<dbReference type="InterPro" id="IPR013216">
    <property type="entry name" value="Methyltransf_11"/>
</dbReference>
<dbReference type="SUPFAM" id="SSF53335">
    <property type="entry name" value="S-adenosyl-L-methionine-dependent methyltransferases"/>
    <property type="match status" value="1"/>
</dbReference>
<feature type="domain" description="Methyltransferase type 11" evidence="1">
    <location>
        <begin position="49"/>
        <end position="145"/>
    </location>
</feature>
<keyword evidence="2" id="KW-0489">Methyltransferase</keyword>
<dbReference type="Pfam" id="PF08241">
    <property type="entry name" value="Methyltransf_11"/>
    <property type="match status" value="1"/>
</dbReference>
<sequence>MFKELEEAWSQDSGGYDEMIKEQLADKKEVAYWMEELRQVLGNEPRDILDVGCGPGFLTIIMSRLGHRVKAIDGSGGMVRCAAGNFAAEGLDADVQVEDAVKLPEERKASYDVIISRDVVWTLYDPQKAFERWREVLRPEGRIIIYDGNYRRGQNSLKITAWKVLSQCLITVTERKIPRKAAHGEEEGVFTRLPMVMSERPDADLELLRGAGYKKIRITNDRYRNSPSRMEFWKYGYQGKKFRVIAWK</sequence>
<dbReference type="RefSeq" id="WP_207637653.1">
    <property type="nucleotide sequence ID" value="NZ_CABLBR010000005.1"/>
</dbReference>
<dbReference type="Gene3D" id="3.40.50.150">
    <property type="entry name" value="Vaccinia Virus protein VP39"/>
    <property type="match status" value="1"/>
</dbReference>
<keyword evidence="3" id="KW-1185">Reference proteome</keyword>
<dbReference type="PANTHER" id="PTHR43861">
    <property type="entry name" value="TRANS-ACONITATE 2-METHYLTRANSFERASE-RELATED"/>
    <property type="match status" value="1"/>
</dbReference>
<dbReference type="InterPro" id="IPR029063">
    <property type="entry name" value="SAM-dependent_MTases_sf"/>
</dbReference>
<dbReference type="GO" id="GO:0008168">
    <property type="term" value="F:methyltransferase activity"/>
    <property type="evidence" value="ECO:0007669"/>
    <property type="project" value="UniProtKB-KW"/>
</dbReference>
<dbReference type="CDD" id="cd02440">
    <property type="entry name" value="AdoMet_MTases"/>
    <property type="match status" value="1"/>
</dbReference>
<organism evidence="2 3">
    <name type="scientific">Ruminococcus gauvreauii</name>
    <dbReference type="NCBI Taxonomy" id="438033"/>
    <lineage>
        <taxon>Bacteria</taxon>
        <taxon>Bacillati</taxon>
        <taxon>Bacillota</taxon>
        <taxon>Clostridia</taxon>
        <taxon>Eubacteriales</taxon>
        <taxon>Oscillospiraceae</taxon>
        <taxon>Ruminococcus</taxon>
    </lineage>
</organism>
<evidence type="ECO:0000259" key="1">
    <source>
        <dbReference type="Pfam" id="PF08241"/>
    </source>
</evidence>
<reference evidence="2" key="1">
    <citation type="journal article" date="2022" name="Cell">
        <title>Design, construction, and in vivo augmentation of a complex gut microbiome.</title>
        <authorList>
            <person name="Cheng A.G."/>
            <person name="Ho P.Y."/>
            <person name="Aranda-Diaz A."/>
            <person name="Jain S."/>
            <person name="Yu F.B."/>
            <person name="Meng X."/>
            <person name="Wang M."/>
            <person name="Iakiviak M."/>
            <person name="Nagashima K."/>
            <person name="Zhao A."/>
            <person name="Murugkar P."/>
            <person name="Patil A."/>
            <person name="Atabakhsh K."/>
            <person name="Weakley A."/>
            <person name="Yan J."/>
            <person name="Brumbaugh A.R."/>
            <person name="Higginbottom S."/>
            <person name="Dimas A."/>
            <person name="Shiver A.L."/>
            <person name="Deutschbauer A."/>
            <person name="Neff N."/>
            <person name="Sonnenburg J.L."/>
            <person name="Huang K.C."/>
            <person name="Fischbach M.A."/>
        </authorList>
    </citation>
    <scope>NUCLEOTIDE SEQUENCE</scope>
    <source>
        <strain evidence="2">DSM 19829</strain>
    </source>
</reference>
<keyword evidence="2" id="KW-0808">Transferase</keyword>
<name>A0ABY5VG31_9FIRM</name>
<protein>
    <submittedName>
        <fullName evidence="2">Class I SAM-dependent methyltransferase</fullName>
    </submittedName>
</protein>
<proteinExistence type="predicted"/>
<gene>
    <name evidence="2" type="ORF">NQ502_00305</name>
</gene>
<dbReference type="EMBL" id="CP102290">
    <property type="protein sequence ID" value="UWP59544.1"/>
    <property type="molecule type" value="Genomic_DNA"/>
</dbReference>
<dbReference type="Proteomes" id="UP001060164">
    <property type="component" value="Chromosome"/>
</dbReference>
<evidence type="ECO:0000313" key="2">
    <source>
        <dbReference type="EMBL" id="UWP59544.1"/>
    </source>
</evidence>